<comment type="caution">
    <text evidence="1">The sequence shown here is derived from an EMBL/GenBank/DDBJ whole genome shotgun (WGS) entry which is preliminary data.</text>
</comment>
<protein>
    <submittedName>
        <fullName evidence="1">Uncharacterized protein</fullName>
    </submittedName>
</protein>
<proteinExistence type="predicted"/>
<evidence type="ECO:0000313" key="1">
    <source>
        <dbReference type="EMBL" id="KAK4753358.1"/>
    </source>
</evidence>
<dbReference type="Proteomes" id="UP001345219">
    <property type="component" value="Chromosome 16"/>
</dbReference>
<evidence type="ECO:0000313" key="2">
    <source>
        <dbReference type="Proteomes" id="UP001345219"/>
    </source>
</evidence>
<name>A0AAN7JSV3_9MYRT</name>
<gene>
    <name evidence="1" type="ORF">SAY87_022156</name>
</gene>
<keyword evidence="2" id="KW-1185">Reference proteome</keyword>
<sequence length="113" mass="12607">MSFVTCTLISHTRLDGHTHDTQSGSYSDSKIFLYVLILVCIKYRAPRRPPWHPRPYLRVSPPEHPSHPLMTGALSCAGALILPALSRRRSPASTPLVELPAHRPGPSLIYCRL</sequence>
<accession>A0AAN7JSV3</accession>
<reference evidence="1 2" key="1">
    <citation type="journal article" date="2023" name="Hortic Res">
        <title>Pangenome of water caltrop reveals structural variations and asymmetric subgenome divergence after allopolyploidization.</title>
        <authorList>
            <person name="Zhang X."/>
            <person name="Chen Y."/>
            <person name="Wang L."/>
            <person name="Yuan Y."/>
            <person name="Fang M."/>
            <person name="Shi L."/>
            <person name="Lu R."/>
            <person name="Comes H.P."/>
            <person name="Ma Y."/>
            <person name="Chen Y."/>
            <person name="Huang G."/>
            <person name="Zhou Y."/>
            <person name="Zheng Z."/>
            <person name="Qiu Y."/>
        </authorList>
    </citation>
    <scope>NUCLEOTIDE SEQUENCE [LARGE SCALE GENOMIC DNA]</scope>
    <source>
        <tissue evidence="1">Roots</tissue>
    </source>
</reference>
<dbReference type="AlphaFoldDB" id="A0AAN7JSV3"/>
<dbReference type="EMBL" id="JAXIOK010000016">
    <property type="protein sequence ID" value="KAK4753358.1"/>
    <property type="molecule type" value="Genomic_DNA"/>
</dbReference>
<organism evidence="1 2">
    <name type="scientific">Trapa incisa</name>
    <dbReference type="NCBI Taxonomy" id="236973"/>
    <lineage>
        <taxon>Eukaryota</taxon>
        <taxon>Viridiplantae</taxon>
        <taxon>Streptophyta</taxon>
        <taxon>Embryophyta</taxon>
        <taxon>Tracheophyta</taxon>
        <taxon>Spermatophyta</taxon>
        <taxon>Magnoliopsida</taxon>
        <taxon>eudicotyledons</taxon>
        <taxon>Gunneridae</taxon>
        <taxon>Pentapetalae</taxon>
        <taxon>rosids</taxon>
        <taxon>malvids</taxon>
        <taxon>Myrtales</taxon>
        <taxon>Lythraceae</taxon>
        <taxon>Trapa</taxon>
    </lineage>
</organism>